<accession>A0ABZ1XIZ5</accession>
<dbReference type="InterPro" id="IPR046200">
    <property type="entry name" value="DUF6233"/>
</dbReference>
<gene>
    <name evidence="1" type="ORF">OG515_14655</name>
</gene>
<proteinExistence type="predicted"/>
<dbReference type="RefSeq" id="WP_329398947.1">
    <property type="nucleotide sequence ID" value="NZ_CP109019.1"/>
</dbReference>
<keyword evidence="2" id="KW-1185">Reference proteome</keyword>
<name>A0ABZ1XIZ5_9ACTN</name>
<evidence type="ECO:0000313" key="2">
    <source>
        <dbReference type="Proteomes" id="UP001432060"/>
    </source>
</evidence>
<sequence length="45" mass="4972">MHVGECWMAGKRCRAVSREQARHALAEGVKACRQCQPDTALGMLD</sequence>
<dbReference type="EMBL" id="CP109019">
    <property type="protein sequence ID" value="WUT83354.1"/>
    <property type="molecule type" value="Genomic_DNA"/>
</dbReference>
<protein>
    <submittedName>
        <fullName evidence="1">DUF6233 domain-containing protein</fullName>
    </submittedName>
</protein>
<evidence type="ECO:0000313" key="1">
    <source>
        <dbReference type="EMBL" id="WUT83354.1"/>
    </source>
</evidence>
<dbReference type="Proteomes" id="UP001432060">
    <property type="component" value="Chromosome"/>
</dbReference>
<reference evidence="1" key="1">
    <citation type="submission" date="2022-10" db="EMBL/GenBank/DDBJ databases">
        <title>The complete genomes of actinobacterial strains from the NBC collection.</title>
        <authorList>
            <person name="Joergensen T.S."/>
            <person name="Alvarez Arevalo M."/>
            <person name="Sterndorff E.B."/>
            <person name="Faurdal D."/>
            <person name="Vuksanovic O."/>
            <person name="Mourched A.-S."/>
            <person name="Charusanti P."/>
            <person name="Shaw S."/>
            <person name="Blin K."/>
            <person name="Weber T."/>
        </authorList>
    </citation>
    <scope>NUCLEOTIDE SEQUENCE</scope>
    <source>
        <strain evidence="1">NBC_00668</strain>
    </source>
</reference>
<organism evidence="1 2">
    <name type="scientific">Streptomyces melanogenes</name>
    <dbReference type="NCBI Taxonomy" id="67326"/>
    <lineage>
        <taxon>Bacteria</taxon>
        <taxon>Bacillati</taxon>
        <taxon>Actinomycetota</taxon>
        <taxon>Actinomycetes</taxon>
        <taxon>Kitasatosporales</taxon>
        <taxon>Streptomycetaceae</taxon>
        <taxon>Streptomyces</taxon>
    </lineage>
</organism>
<dbReference type="Pfam" id="PF19746">
    <property type="entry name" value="DUF6233"/>
    <property type="match status" value="1"/>
</dbReference>